<reference evidence="4 5" key="1">
    <citation type="submission" date="2020-07" db="EMBL/GenBank/DDBJ databases">
        <title>Sequencing the genomes of 1000 actinobacteria strains.</title>
        <authorList>
            <person name="Klenk H.-P."/>
        </authorList>
    </citation>
    <scope>NUCLEOTIDE SEQUENCE [LARGE SCALE GENOMIC DNA]</scope>
    <source>
        <strain evidence="4 5">DSM 44121</strain>
    </source>
</reference>
<dbReference type="GO" id="GO:0016491">
    <property type="term" value="F:oxidoreductase activity"/>
    <property type="evidence" value="ECO:0007669"/>
    <property type="project" value="UniProtKB-KW"/>
</dbReference>
<comment type="similarity">
    <text evidence="1 3">Belongs to the short-chain dehydrogenases/reductases (SDR) family.</text>
</comment>
<dbReference type="CDD" id="cd05233">
    <property type="entry name" value="SDR_c"/>
    <property type="match status" value="1"/>
</dbReference>
<name>A0A7W3PHF4_9MICO</name>
<dbReference type="PRINTS" id="PR00080">
    <property type="entry name" value="SDRFAMILY"/>
</dbReference>
<dbReference type="InterPro" id="IPR002347">
    <property type="entry name" value="SDR_fam"/>
</dbReference>
<evidence type="ECO:0000313" key="5">
    <source>
        <dbReference type="Proteomes" id="UP000540568"/>
    </source>
</evidence>
<dbReference type="Pfam" id="PF00106">
    <property type="entry name" value="adh_short"/>
    <property type="match status" value="1"/>
</dbReference>
<dbReference type="InterPro" id="IPR036291">
    <property type="entry name" value="NAD(P)-bd_dom_sf"/>
</dbReference>
<keyword evidence="5" id="KW-1185">Reference proteome</keyword>
<evidence type="ECO:0000256" key="3">
    <source>
        <dbReference type="RuleBase" id="RU000363"/>
    </source>
</evidence>
<organism evidence="4 5">
    <name type="scientific">Promicromonospora sukumoe</name>
    <dbReference type="NCBI Taxonomy" id="88382"/>
    <lineage>
        <taxon>Bacteria</taxon>
        <taxon>Bacillati</taxon>
        <taxon>Actinomycetota</taxon>
        <taxon>Actinomycetes</taxon>
        <taxon>Micrococcales</taxon>
        <taxon>Promicromonosporaceae</taxon>
        <taxon>Promicromonospora</taxon>
    </lineage>
</organism>
<dbReference type="SUPFAM" id="SSF51735">
    <property type="entry name" value="NAD(P)-binding Rossmann-fold domains"/>
    <property type="match status" value="1"/>
</dbReference>
<gene>
    <name evidence="4" type="ORF">FHX71_005596</name>
</gene>
<dbReference type="Gene3D" id="3.40.50.720">
    <property type="entry name" value="NAD(P)-binding Rossmann-like Domain"/>
    <property type="match status" value="1"/>
</dbReference>
<dbReference type="AlphaFoldDB" id="A0A7W3PHF4"/>
<dbReference type="InterPro" id="IPR051122">
    <property type="entry name" value="SDR_DHRS6-like"/>
</dbReference>
<dbReference type="EMBL" id="JACGWV010000003">
    <property type="protein sequence ID" value="MBA8811589.1"/>
    <property type="molecule type" value="Genomic_DNA"/>
</dbReference>
<accession>A0A7W3PHF4</accession>
<dbReference type="RefSeq" id="WP_182620685.1">
    <property type="nucleotide sequence ID" value="NZ_BAAATF010000001.1"/>
</dbReference>
<evidence type="ECO:0000256" key="2">
    <source>
        <dbReference type="ARBA" id="ARBA00023002"/>
    </source>
</evidence>
<dbReference type="PANTHER" id="PTHR43477:SF1">
    <property type="entry name" value="DIHYDROANTICAPSIN 7-DEHYDROGENASE"/>
    <property type="match status" value="1"/>
</dbReference>
<keyword evidence="2" id="KW-0560">Oxidoreductase</keyword>
<dbReference type="Proteomes" id="UP000540568">
    <property type="component" value="Unassembled WGS sequence"/>
</dbReference>
<sequence length="352" mass="35269">MALTPRSTVGDWLDHPVGGPILTAFLAQGGATPDSLAPTRGLALEQLVAMSGGKFPAEALDALVAAYWEAAPEEAAAGDAAAAAGETAGGEPAAAGWAEQITPGRFAGQTVVVTGAASGIGRAVASRVAREGGRVIAADLSAEKLDEVAAGLTGLPSGAQIIPVAGDISRQDDVERIAAAAGERVDALANIAGIMDDMSAVHEVSDALWERVLRVNLEGTMRLSRAVVPGMLTAKEGRIVNVASEAGLRGSAAGVAYTASKHAVVGLTKSSAVMYAKHGIRTNAVAPGGVATGIPVPGQAEFGAPVLRPHQVNILSLAMAEELAATITFLLSKDSVNLNGAIIAADGGWSAV</sequence>
<evidence type="ECO:0000313" key="4">
    <source>
        <dbReference type="EMBL" id="MBA8811589.1"/>
    </source>
</evidence>
<dbReference type="PRINTS" id="PR00081">
    <property type="entry name" value="GDHRDH"/>
</dbReference>
<dbReference type="PANTHER" id="PTHR43477">
    <property type="entry name" value="DIHYDROANTICAPSIN 7-DEHYDROGENASE"/>
    <property type="match status" value="1"/>
</dbReference>
<proteinExistence type="inferred from homology"/>
<comment type="caution">
    <text evidence="4">The sequence shown here is derived from an EMBL/GenBank/DDBJ whole genome shotgun (WGS) entry which is preliminary data.</text>
</comment>
<protein>
    <submittedName>
        <fullName evidence="4">NAD(P)-dependent dehydrogenase (Short-subunit alcohol dehydrogenase family)</fullName>
    </submittedName>
</protein>
<evidence type="ECO:0000256" key="1">
    <source>
        <dbReference type="ARBA" id="ARBA00006484"/>
    </source>
</evidence>
<dbReference type="FunFam" id="3.40.50.720:FF:000084">
    <property type="entry name" value="Short-chain dehydrogenase reductase"/>
    <property type="match status" value="1"/>
</dbReference>